<dbReference type="InterPro" id="IPR011051">
    <property type="entry name" value="RmlC_Cupin_sf"/>
</dbReference>
<dbReference type="Pfam" id="PF07883">
    <property type="entry name" value="Cupin_2"/>
    <property type="match status" value="1"/>
</dbReference>
<dbReference type="PANTHER" id="PTHR46797:SF19">
    <property type="entry name" value="BLL2473 PROTEIN"/>
    <property type="match status" value="1"/>
</dbReference>
<proteinExistence type="predicted"/>
<keyword evidence="1" id="KW-0238">DNA-binding</keyword>
<dbReference type="InterPro" id="IPR014710">
    <property type="entry name" value="RmlC-like_jellyroll"/>
</dbReference>
<sequence length="192" mass="21304">MLSDTLTTELERYQIGPRIRAMRLKKKMGLVQLGEHTGMSPAMLSKIERGQLFPTLPTLLRIALVFGVELNHFFSRGGPRVAITRRKDRLRLPIPAGSTEPSYLFESINFPLPDRKLESYVAVFPVDASASEPHQHGSEEMLYVLSGVLTVRIEEEAHILEEGDAIAFDSSLPHSYEASGADICSVLVVTVN</sequence>
<dbReference type="PANTHER" id="PTHR46797">
    <property type="entry name" value="HTH-TYPE TRANSCRIPTIONAL REGULATOR"/>
    <property type="match status" value="1"/>
</dbReference>
<dbReference type="InterPro" id="IPR001387">
    <property type="entry name" value="Cro/C1-type_HTH"/>
</dbReference>
<reference evidence="3 4" key="1">
    <citation type="submission" date="2020-10" db="EMBL/GenBank/DDBJ databases">
        <title>Aquamicrobium zhengzhouensis sp. nov., a exopolysaccharide producing bacterium isolated from farmland soil.</title>
        <authorList>
            <person name="Wang X."/>
        </authorList>
    </citation>
    <scope>NUCLEOTIDE SEQUENCE [LARGE SCALE GENOMIC DNA]</scope>
    <source>
        <strain evidence="4">cd-1</strain>
    </source>
</reference>
<dbReference type="SMART" id="SM00530">
    <property type="entry name" value="HTH_XRE"/>
    <property type="match status" value="1"/>
</dbReference>
<evidence type="ECO:0000313" key="4">
    <source>
        <dbReference type="Proteomes" id="UP000601789"/>
    </source>
</evidence>
<dbReference type="SUPFAM" id="SSF47413">
    <property type="entry name" value="lambda repressor-like DNA-binding domains"/>
    <property type="match status" value="1"/>
</dbReference>
<accession>A0ABS0SFT3</accession>
<evidence type="ECO:0000259" key="2">
    <source>
        <dbReference type="PROSITE" id="PS50943"/>
    </source>
</evidence>
<dbReference type="InterPro" id="IPR010982">
    <property type="entry name" value="Lambda_DNA-bd_dom_sf"/>
</dbReference>
<dbReference type="SUPFAM" id="SSF51182">
    <property type="entry name" value="RmlC-like cupins"/>
    <property type="match status" value="1"/>
</dbReference>
<dbReference type="Gene3D" id="1.10.260.40">
    <property type="entry name" value="lambda repressor-like DNA-binding domains"/>
    <property type="match status" value="1"/>
</dbReference>
<protein>
    <submittedName>
        <fullName evidence="3">Cupin domain-containing protein</fullName>
    </submittedName>
</protein>
<evidence type="ECO:0000313" key="3">
    <source>
        <dbReference type="EMBL" id="MBI1621639.1"/>
    </source>
</evidence>
<name>A0ABS0SFT3_9HYPH</name>
<dbReference type="CDD" id="cd00093">
    <property type="entry name" value="HTH_XRE"/>
    <property type="match status" value="1"/>
</dbReference>
<dbReference type="CDD" id="cd02209">
    <property type="entry name" value="cupin_XRE_C"/>
    <property type="match status" value="1"/>
</dbReference>
<dbReference type="RefSeq" id="WP_198477058.1">
    <property type="nucleotide sequence ID" value="NZ_JADGMQ010000009.1"/>
</dbReference>
<dbReference type="InterPro" id="IPR013096">
    <property type="entry name" value="Cupin_2"/>
</dbReference>
<keyword evidence="4" id="KW-1185">Reference proteome</keyword>
<dbReference type="PROSITE" id="PS50943">
    <property type="entry name" value="HTH_CROC1"/>
    <property type="match status" value="1"/>
</dbReference>
<feature type="domain" description="HTH cro/C1-type" evidence="2">
    <location>
        <begin position="19"/>
        <end position="73"/>
    </location>
</feature>
<dbReference type="Gene3D" id="2.60.120.10">
    <property type="entry name" value="Jelly Rolls"/>
    <property type="match status" value="1"/>
</dbReference>
<gene>
    <name evidence="3" type="ORF">IOD40_13330</name>
</gene>
<evidence type="ECO:0000256" key="1">
    <source>
        <dbReference type="ARBA" id="ARBA00023125"/>
    </source>
</evidence>
<dbReference type="EMBL" id="JADGMQ010000009">
    <property type="protein sequence ID" value="MBI1621639.1"/>
    <property type="molecule type" value="Genomic_DNA"/>
</dbReference>
<dbReference type="Proteomes" id="UP000601789">
    <property type="component" value="Unassembled WGS sequence"/>
</dbReference>
<dbReference type="Pfam" id="PF01381">
    <property type="entry name" value="HTH_3"/>
    <property type="match status" value="1"/>
</dbReference>
<comment type="caution">
    <text evidence="3">The sequence shown here is derived from an EMBL/GenBank/DDBJ whole genome shotgun (WGS) entry which is preliminary data.</text>
</comment>
<organism evidence="3 4">
    <name type="scientific">Aquamicrobium zhengzhouense</name>
    <dbReference type="NCBI Taxonomy" id="2781738"/>
    <lineage>
        <taxon>Bacteria</taxon>
        <taxon>Pseudomonadati</taxon>
        <taxon>Pseudomonadota</taxon>
        <taxon>Alphaproteobacteria</taxon>
        <taxon>Hyphomicrobiales</taxon>
        <taxon>Phyllobacteriaceae</taxon>
        <taxon>Aquamicrobium</taxon>
    </lineage>
</organism>
<dbReference type="InterPro" id="IPR050807">
    <property type="entry name" value="TransReg_Diox_bact_type"/>
</dbReference>